<comment type="caution">
    <text evidence="3">The sequence shown here is derived from an EMBL/GenBank/DDBJ whole genome shotgun (WGS) entry which is preliminary data.</text>
</comment>
<keyword evidence="1" id="KW-0175">Coiled coil</keyword>
<evidence type="ECO:0000313" key="3">
    <source>
        <dbReference type="EMBL" id="MDM7490729.1"/>
    </source>
</evidence>
<gene>
    <name evidence="3" type="ORF">QT969_20795</name>
</gene>
<name>A0ABT7RSV4_9NOCA</name>
<evidence type="ECO:0000256" key="2">
    <source>
        <dbReference type="SAM" id="MobiDB-lite"/>
    </source>
</evidence>
<protein>
    <submittedName>
        <fullName evidence="3">Uncharacterized protein</fullName>
    </submittedName>
</protein>
<sequence>MGRQHHRLGEQERQARAVELRRQGYTYEEIRVELRYGSRASAWKAVRAVLGRRESTAVEELRALEDERLDALTRRLNDELGKVRVGSDPAAVARLATALLRVSESRRRLHSADEPQRAEVRVGGRDSGALMESLKGEWTELMDSLPSQADLLELKQLRARVRELEAEWQAAAVLSPVRELSGPPGPPDPEPVAVVPEPEGGVPDSHPEPAEMPVDPPRVRCARCTGPLPVGAVDGSVCGGCQRLTSWQSSPSPISLWTT</sequence>
<organism evidence="3 4">
    <name type="scientific">Rhodococcus indonesiensis</name>
    <dbReference type="NCBI Taxonomy" id="3055869"/>
    <lineage>
        <taxon>Bacteria</taxon>
        <taxon>Bacillati</taxon>
        <taxon>Actinomycetota</taxon>
        <taxon>Actinomycetes</taxon>
        <taxon>Mycobacteriales</taxon>
        <taxon>Nocardiaceae</taxon>
        <taxon>Rhodococcus</taxon>
    </lineage>
</organism>
<accession>A0ABT7RSV4</accession>
<proteinExistence type="predicted"/>
<dbReference type="RefSeq" id="WP_289381077.1">
    <property type="nucleotide sequence ID" value="NZ_JAUBOF010000100.1"/>
</dbReference>
<evidence type="ECO:0000256" key="1">
    <source>
        <dbReference type="SAM" id="Coils"/>
    </source>
</evidence>
<dbReference type="EMBL" id="JAUBOF010000100">
    <property type="protein sequence ID" value="MDM7490729.1"/>
    <property type="molecule type" value="Genomic_DNA"/>
</dbReference>
<feature type="coiled-coil region" evidence="1">
    <location>
        <begin position="147"/>
        <end position="174"/>
    </location>
</feature>
<feature type="region of interest" description="Disordered" evidence="2">
    <location>
        <begin position="178"/>
        <end position="214"/>
    </location>
</feature>
<dbReference type="Proteomes" id="UP001233164">
    <property type="component" value="Unassembled WGS sequence"/>
</dbReference>
<feature type="compositionally biased region" description="Low complexity" evidence="2">
    <location>
        <begin position="191"/>
        <end position="203"/>
    </location>
</feature>
<keyword evidence="4" id="KW-1185">Reference proteome</keyword>
<evidence type="ECO:0000313" key="4">
    <source>
        <dbReference type="Proteomes" id="UP001233164"/>
    </source>
</evidence>
<reference evidence="3 4" key="1">
    <citation type="submission" date="2023-06" db="EMBL/GenBank/DDBJ databases">
        <title>Rhodococcus indonesiensis sp. nov a new member of the Rhodococcus ruber lineage isolated from a sediment of neutral hot spring.</title>
        <authorList>
            <person name="Kusuma A.B."/>
            <person name="Fenylestari G."/>
            <person name="Ammar F."/>
            <person name="Nouioui I."/>
            <person name="Goodfellow M."/>
        </authorList>
    </citation>
    <scope>NUCLEOTIDE SEQUENCE [LARGE SCALE GENOMIC DNA]</scope>
    <source>
        <strain evidence="3 4">CSLK01-03</strain>
    </source>
</reference>